<reference evidence="2 3" key="1">
    <citation type="submission" date="2023-01" db="EMBL/GenBank/DDBJ databases">
        <title>Complete genome sequence of Roseicyclus marinus strain Dej080120_10.</title>
        <authorList>
            <person name="Ueki S."/>
            <person name="Maruyama F."/>
        </authorList>
    </citation>
    <scope>NUCLEOTIDE SEQUENCE [LARGE SCALE GENOMIC DNA]</scope>
    <source>
        <strain evidence="2 3">Dej080120_10</strain>
    </source>
</reference>
<evidence type="ECO:0000313" key="3">
    <source>
        <dbReference type="Proteomes" id="UP001337723"/>
    </source>
</evidence>
<accession>A0AA48H4L5</accession>
<evidence type="ECO:0000256" key="1">
    <source>
        <dbReference type="SAM" id="SignalP"/>
    </source>
</evidence>
<dbReference type="Proteomes" id="UP001337723">
    <property type="component" value="Chromosome"/>
</dbReference>
<evidence type="ECO:0000313" key="2">
    <source>
        <dbReference type="EMBL" id="BDW85262.1"/>
    </source>
</evidence>
<protein>
    <recommendedName>
        <fullName evidence="4">Secreted protein</fullName>
    </recommendedName>
</protein>
<gene>
    <name evidence="2" type="ORF">MACH21_14390</name>
</gene>
<dbReference type="KEGG" id="rmai:MACH21_14390"/>
<dbReference type="AlphaFoldDB" id="A0AA48H4L5"/>
<keyword evidence="3" id="KW-1185">Reference proteome</keyword>
<dbReference type="RefSeq" id="WP_338275950.1">
    <property type="nucleotide sequence ID" value="NZ_AP027266.1"/>
</dbReference>
<keyword evidence="1" id="KW-0732">Signal</keyword>
<proteinExistence type="predicted"/>
<feature type="signal peptide" evidence="1">
    <location>
        <begin position="1"/>
        <end position="20"/>
    </location>
</feature>
<sequence>MKSMLLSGVFVLASAGLATSGLEGPTAPDAKPADATLVRVTEAEVEAVIASKKDTFVQQVTQAMTDCTEDGTMPLCQGAETKN</sequence>
<organism evidence="2 3">
    <name type="scientific">Roseicyclus marinus</name>
    <dbReference type="NCBI Taxonomy" id="2161673"/>
    <lineage>
        <taxon>Bacteria</taxon>
        <taxon>Pseudomonadati</taxon>
        <taxon>Pseudomonadota</taxon>
        <taxon>Alphaproteobacteria</taxon>
        <taxon>Rhodobacterales</taxon>
        <taxon>Roseobacteraceae</taxon>
        <taxon>Roseicyclus</taxon>
    </lineage>
</organism>
<evidence type="ECO:0008006" key="4">
    <source>
        <dbReference type="Google" id="ProtNLM"/>
    </source>
</evidence>
<dbReference type="EMBL" id="AP027266">
    <property type="protein sequence ID" value="BDW85262.1"/>
    <property type="molecule type" value="Genomic_DNA"/>
</dbReference>
<feature type="chain" id="PRO_5045349494" description="Secreted protein" evidence="1">
    <location>
        <begin position="21"/>
        <end position="83"/>
    </location>
</feature>
<name>A0AA48H4L5_9RHOB</name>